<evidence type="ECO:0008006" key="5">
    <source>
        <dbReference type="Google" id="ProtNLM"/>
    </source>
</evidence>
<protein>
    <recommendedName>
        <fullName evidence="5">Lipoprotein</fullName>
    </recommendedName>
</protein>
<evidence type="ECO:0000256" key="1">
    <source>
        <dbReference type="SAM" id="MobiDB-lite"/>
    </source>
</evidence>
<evidence type="ECO:0000256" key="2">
    <source>
        <dbReference type="SAM" id="SignalP"/>
    </source>
</evidence>
<dbReference type="OrthoDB" id="2989577at2"/>
<proteinExistence type="predicted"/>
<sequence length="225" mass="24876">MKNVVSIACMCSMTLLLSACHDTSAMPEKKINPPTQSKPTKPKEPPMESAYVQADASTLYTDVRSLTRAADVVLEVDVLSTSVKYDPKGPSVPFTISQVKVAKVLSGNVQVGDVLTFEEMGGITTKKAERERSGRDYPLRKSEENKLVEVKVNGISVMKKDERVVLFGRKSKDDGMYHVLGGYQGKFSTDGNTFQRAVPRQDEGLYASLEMTRSILEFEVKQSKQ</sequence>
<gene>
    <name evidence="3" type="ORF">EDD57_1673</name>
</gene>
<organism evidence="3 4">
    <name type="scientific">Baia soyae</name>
    <dbReference type="NCBI Taxonomy" id="1544746"/>
    <lineage>
        <taxon>Bacteria</taxon>
        <taxon>Bacillati</taxon>
        <taxon>Bacillota</taxon>
        <taxon>Bacilli</taxon>
        <taxon>Bacillales</taxon>
        <taxon>Thermoactinomycetaceae</taxon>
        <taxon>Baia</taxon>
    </lineage>
</organism>
<feature type="region of interest" description="Disordered" evidence="1">
    <location>
        <begin position="26"/>
        <end position="49"/>
    </location>
</feature>
<dbReference type="RefSeq" id="WP_131850008.1">
    <property type="nucleotide sequence ID" value="NZ_SLXV01000067.1"/>
</dbReference>
<keyword evidence="2" id="KW-0732">Signal</keyword>
<name>A0A4R2RBU4_9BACL</name>
<feature type="chain" id="PRO_5038539266" description="Lipoprotein" evidence="2">
    <location>
        <begin position="22"/>
        <end position="225"/>
    </location>
</feature>
<dbReference type="Proteomes" id="UP000294746">
    <property type="component" value="Unassembled WGS sequence"/>
</dbReference>
<feature type="signal peptide" evidence="2">
    <location>
        <begin position="1"/>
        <end position="21"/>
    </location>
</feature>
<reference evidence="3 4" key="1">
    <citation type="submission" date="2019-03" db="EMBL/GenBank/DDBJ databases">
        <title>Genomic Encyclopedia of Type Strains, Phase IV (KMG-IV): sequencing the most valuable type-strain genomes for metagenomic binning, comparative biology and taxonomic classification.</title>
        <authorList>
            <person name="Goeker M."/>
        </authorList>
    </citation>
    <scope>NUCLEOTIDE SEQUENCE [LARGE SCALE GENOMIC DNA]</scope>
    <source>
        <strain evidence="3 4">DSM 46831</strain>
    </source>
</reference>
<keyword evidence="4" id="KW-1185">Reference proteome</keyword>
<accession>A0A4R2RBU4</accession>
<evidence type="ECO:0000313" key="4">
    <source>
        <dbReference type="Proteomes" id="UP000294746"/>
    </source>
</evidence>
<evidence type="ECO:0000313" key="3">
    <source>
        <dbReference type="EMBL" id="TCP60820.1"/>
    </source>
</evidence>
<dbReference type="AlphaFoldDB" id="A0A4R2RBU4"/>
<dbReference type="EMBL" id="SLXV01000067">
    <property type="protein sequence ID" value="TCP60820.1"/>
    <property type="molecule type" value="Genomic_DNA"/>
</dbReference>
<comment type="caution">
    <text evidence="3">The sequence shown here is derived from an EMBL/GenBank/DDBJ whole genome shotgun (WGS) entry which is preliminary data.</text>
</comment>
<dbReference type="PROSITE" id="PS51257">
    <property type="entry name" value="PROKAR_LIPOPROTEIN"/>
    <property type="match status" value="1"/>
</dbReference>